<dbReference type="OrthoDB" id="1216284at2"/>
<dbReference type="EMBL" id="FWXS01000001">
    <property type="protein sequence ID" value="SMC34517.1"/>
    <property type="molecule type" value="Genomic_DNA"/>
</dbReference>
<evidence type="ECO:0000256" key="1">
    <source>
        <dbReference type="SAM" id="SignalP"/>
    </source>
</evidence>
<name>A0A1W1YEC3_9FLAO</name>
<feature type="chain" id="PRO_5013094183" description="6-bladed beta-propeller protein" evidence="1">
    <location>
        <begin position="22"/>
        <end position="475"/>
    </location>
</feature>
<feature type="signal peptide" evidence="1">
    <location>
        <begin position="1"/>
        <end position="21"/>
    </location>
</feature>
<evidence type="ECO:0008006" key="4">
    <source>
        <dbReference type="Google" id="ProtNLM"/>
    </source>
</evidence>
<proteinExistence type="predicted"/>
<dbReference type="RefSeq" id="WP_084015546.1">
    <property type="nucleotide sequence ID" value="NZ_FWXS01000001.1"/>
</dbReference>
<organism evidence="2 3">
    <name type="scientific">Moheibacter sediminis</name>
    <dbReference type="NCBI Taxonomy" id="1434700"/>
    <lineage>
        <taxon>Bacteria</taxon>
        <taxon>Pseudomonadati</taxon>
        <taxon>Bacteroidota</taxon>
        <taxon>Flavobacteriia</taxon>
        <taxon>Flavobacteriales</taxon>
        <taxon>Weeksellaceae</taxon>
        <taxon>Moheibacter</taxon>
    </lineage>
</organism>
<dbReference type="AlphaFoldDB" id="A0A1W1YEC3"/>
<sequence length="475" mass="53703">MKTKLYSLFAFICILGNIATAQETYEWGAKFEFDPENEKDVKFAMVDNYNTFLTSYIDVYGMVAEHKLLVRKFDQKNQLIETYTTELPTFDKGAYYNYIGSADAGKDKVVFFSEAYVGKTKKKEISQTVFDKSTGKFTSMVIANIPIESAMKSGTTYFELSQNKRFAAIRHEKHSGRKDPQVNIITVIDLQNISTVWNKEYIFQDGFHAKSYGVSNTGNIVIVAADKATKLQDYLLLGSALGFEKKAFSTYMEVHKPTIFNIGQKEYLIAFNKEVKGIIKDPYENILLYDLESGNVIANNKAVGLYSHKDIVDVSIRNLFIENNEIVIFSEGKLKAGTKEQKSYGSTMTIPTAYYHFTPSYMIKLSLEGEIKQKVKLEISNNNEADLYHSFGVNLNKGKFYIKTSGYSGIIHLQIDGSHTPVFYIDGGTDPNKTSQMKYINQLTHYLPDSNTFILTRTIDQNGMSLVSVKGANIK</sequence>
<gene>
    <name evidence="2" type="ORF">SAMN06296427_101294</name>
</gene>
<accession>A0A1W1YEC3</accession>
<dbReference type="STRING" id="1434700.SAMN06296427_101294"/>
<keyword evidence="3" id="KW-1185">Reference proteome</keyword>
<protein>
    <recommendedName>
        <fullName evidence="4">6-bladed beta-propeller protein</fullName>
    </recommendedName>
</protein>
<reference evidence="2 3" key="1">
    <citation type="submission" date="2017-04" db="EMBL/GenBank/DDBJ databases">
        <authorList>
            <person name="Afonso C.L."/>
            <person name="Miller P.J."/>
            <person name="Scott M.A."/>
            <person name="Spackman E."/>
            <person name="Goraichik I."/>
            <person name="Dimitrov K.M."/>
            <person name="Suarez D.L."/>
            <person name="Swayne D.E."/>
        </authorList>
    </citation>
    <scope>NUCLEOTIDE SEQUENCE [LARGE SCALE GENOMIC DNA]</scope>
    <source>
        <strain evidence="2 3">CGMCC 1.12708</strain>
    </source>
</reference>
<evidence type="ECO:0000313" key="2">
    <source>
        <dbReference type="EMBL" id="SMC34517.1"/>
    </source>
</evidence>
<keyword evidence="1" id="KW-0732">Signal</keyword>
<dbReference type="Proteomes" id="UP000192393">
    <property type="component" value="Unassembled WGS sequence"/>
</dbReference>
<evidence type="ECO:0000313" key="3">
    <source>
        <dbReference type="Proteomes" id="UP000192393"/>
    </source>
</evidence>